<feature type="chain" id="PRO_5029794346" description="C-type lectin domain-containing protein" evidence="8">
    <location>
        <begin position="31"/>
        <end position="261"/>
    </location>
</feature>
<keyword evidence="4" id="KW-0176">Collagen</keyword>
<dbReference type="Pfam" id="PF00059">
    <property type="entry name" value="Lectin_C"/>
    <property type="match status" value="1"/>
</dbReference>
<reference evidence="10" key="2">
    <citation type="submission" date="2025-08" db="UniProtKB">
        <authorList>
            <consortium name="Ensembl"/>
        </authorList>
    </citation>
    <scope>IDENTIFICATION</scope>
</reference>
<dbReference type="InterPro" id="IPR008160">
    <property type="entry name" value="Collagen"/>
</dbReference>
<keyword evidence="1 8" id="KW-0732">Signal</keyword>
<dbReference type="InterPro" id="IPR016187">
    <property type="entry name" value="CTDL_fold"/>
</dbReference>
<evidence type="ECO:0000256" key="2">
    <source>
        <dbReference type="ARBA" id="ARBA00022734"/>
    </source>
</evidence>
<feature type="region of interest" description="Disordered" evidence="7">
    <location>
        <begin position="54"/>
        <end position="107"/>
    </location>
</feature>
<dbReference type="SUPFAM" id="SSF56436">
    <property type="entry name" value="C-type lectin-like"/>
    <property type="match status" value="1"/>
</dbReference>
<dbReference type="PANTHER" id="PTHR24024:SF35">
    <property type="entry name" value="MANNOSE-BINDING PROTEIN A"/>
    <property type="match status" value="1"/>
</dbReference>
<evidence type="ECO:0000256" key="4">
    <source>
        <dbReference type="ARBA" id="ARBA00023119"/>
    </source>
</evidence>
<dbReference type="Pfam" id="PF01391">
    <property type="entry name" value="Collagen"/>
    <property type="match status" value="1"/>
</dbReference>
<dbReference type="OrthoDB" id="10255512at2759"/>
<dbReference type="Gene3D" id="3.10.100.10">
    <property type="entry name" value="Mannose-Binding Protein A, subunit A"/>
    <property type="match status" value="1"/>
</dbReference>
<dbReference type="GO" id="GO:0030246">
    <property type="term" value="F:carbohydrate binding"/>
    <property type="evidence" value="ECO:0007669"/>
    <property type="project" value="UniProtKB-KW"/>
</dbReference>
<dbReference type="eggNOG" id="KOG3544">
    <property type="taxonomic scope" value="Eukaryota"/>
</dbReference>
<keyword evidence="11" id="KW-1185">Reference proteome</keyword>
<evidence type="ECO:0000256" key="5">
    <source>
        <dbReference type="ARBA" id="ARBA00023157"/>
    </source>
</evidence>
<dbReference type="GO" id="GO:0005771">
    <property type="term" value="C:multivesicular body"/>
    <property type="evidence" value="ECO:0007669"/>
    <property type="project" value="TreeGrafter"/>
</dbReference>
<dbReference type="RefSeq" id="XP_023351400.2">
    <property type="nucleotide sequence ID" value="XM_023495632.2"/>
</dbReference>
<dbReference type="PANTHER" id="PTHR24024">
    <property type="entry name" value="PULMONARY SURFACTANT-ASSOCIATED PROTEIN A"/>
    <property type="match status" value="1"/>
</dbReference>
<dbReference type="InterPro" id="IPR001304">
    <property type="entry name" value="C-type_lectin-like"/>
</dbReference>
<dbReference type="InParanoid" id="G3VA46"/>
<reference evidence="10" key="3">
    <citation type="submission" date="2025-09" db="UniProtKB">
        <authorList>
            <consortium name="Ensembl"/>
        </authorList>
    </citation>
    <scope>IDENTIFICATION</scope>
</reference>
<feature type="signal peptide" evidence="8">
    <location>
        <begin position="1"/>
        <end position="30"/>
    </location>
</feature>
<sequence length="261" mass="28633">MPKATSSKSEKMYLLATLQFLMLALSLTMASEECECEPKPNTCNIMPCGLPGSNGLPGRDGNQGPKGEKGDRGERGTLGPPGKVGPMGIKGDQGPLGPKGPKGDKGDSQELIQLKAQMSALQEEMRMLKDLINKYKKVLILSDIKIVDQTFYMVVASEETFEEGKKLCSQRNAQLAAPRNAKENKALQELAEKFNKYIYLGISDEVTEGTFRYQNGQIVSYTNWGHGEPNNAGNEDCVELQTSGIWNDRSCTEKYPVVCEL</sequence>
<evidence type="ECO:0000256" key="3">
    <source>
        <dbReference type="ARBA" id="ARBA00022837"/>
    </source>
</evidence>
<feature type="coiled-coil region" evidence="6">
    <location>
        <begin position="111"/>
        <end position="138"/>
    </location>
</feature>
<keyword evidence="5" id="KW-1015">Disulfide bond</keyword>
<evidence type="ECO:0000259" key="9">
    <source>
        <dbReference type="PROSITE" id="PS50041"/>
    </source>
</evidence>
<accession>G3VA46</accession>
<dbReference type="KEGG" id="shr:111718888"/>
<dbReference type="FunCoup" id="G3VA46">
    <property type="interactions" value="266"/>
</dbReference>
<evidence type="ECO:0000313" key="10">
    <source>
        <dbReference type="Ensembl" id="ENSSHAP00000000050.2"/>
    </source>
</evidence>
<evidence type="ECO:0000256" key="7">
    <source>
        <dbReference type="SAM" id="MobiDB-lite"/>
    </source>
</evidence>
<dbReference type="GO" id="GO:0005615">
    <property type="term" value="C:extracellular space"/>
    <property type="evidence" value="ECO:0007669"/>
    <property type="project" value="TreeGrafter"/>
</dbReference>
<dbReference type="GeneID" id="111718888"/>
<dbReference type="PROSITE" id="PS00615">
    <property type="entry name" value="C_TYPE_LECTIN_1"/>
    <property type="match status" value="1"/>
</dbReference>
<dbReference type="InterPro" id="IPR051077">
    <property type="entry name" value="Ca-dependent_lectin"/>
</dbReference>
<feature type="compositionally biased region" description="Basic and acidic residues" evidence="7">
    <location>
        <begin position="66"/>
        <end position="75"/>
    </location>
</feature>
<protein>
    <recommendedName>
        <fullName evidence="9">C-type lectin domain-containing protein</fullName>
    </recommendedName>
</protein>
<evidence type="ECO:0000256" key="1">
    <source>
        <dbReference type="ARBA" id="ARBA00022729"/>
    </source>
</evidence>
<keyword evidence="6" id="KW-0175">Coiled coil</keyword>
<dbReference type="SMART" id="SM00034">
    <property type="entry name" value="CLECT"/>
    <property type="match status" value="1"/>
</dbReference>
<keyword evidence="3" id="KW-0106">Calcium</keyword>
<reference evidence="10 11" key="1">
    <citation type="journal article" date="2011" name="Proc. Natl. Acad. Sci. U.S.A.">
        <title>Genetic diversity and population structure of the endangered marsupial Sarcophilus harrisii (Tasmanian devil).</title>
        <authorList>
            <person name="Miller W."/>
            <person name="Hayes V.M."/>
            <person name="Ratan A."/>
            <person name="Petersen D.C."/>
            <person name="Wittekindt N.E."/>
            <person name="Miller J."/>
            <person name="Walenz B."/>
            <person name="Knight J."/>
            <person name="Qi J."/>
            <person name="Zhao F."/>
            <person name="Wang Q."/>
            <person name="Bedoya-Reina O.C."/>
            <person name="Katiyar N."/>
            <person name="Tomsho L.P."/>
            <person name="Kasson L.M."/>
            <person name="Hardie R.A."/>
            <person name="Woodbridge P."/>
            <person name="Tindall E.A."/>
            <person name="Bertelsen M.F."/>
            <person name="Dixon D."/>
            <person name="Pyecroft S."/>
            <person name="Helgen K.M."/>
            <person name="Lesk A.M."/>
            <person name="Pringle T.H."/>
            <person name="Patterson N."/>
            <person name="Zhang Y."/>
            <person name="Kreiss A."/>
            <person name="Woods G.M."/>
            <person name="Jones M.E."/>
            <person name="Schuster S.C."/>
        </authorList>
    </citation>
    <scope>NUCLEOTIDE SEQUENCE [LARGE SCALE GENOMIC DNA]</scope>
</reference>
<feature type="domain" description="C-type lectin" evidence="9">
    <location>
        <begin position="147"/>
        <end position="260"/>
    </location>
</feature>
<evidence type="ECO:0000313" key="11">
    <source>
        <dbReference type="Proteomes" id="UP000007648"/>
    </source>
</evidence>
<dbReference type="PROSITE" id="PS50041">
    <property type="entry name" value="C_TYPE_LECTIN_2"/>
    <property type="match status" value="1"/>
</dbReference>
<evidence type="ECO:0000256" key="6">
    <source>
        <dbReference type="SAM" id="Coils"/>
    </source>
</evidence>
<name>G3VA46_SARHA</name>
<proteinExistence type="predicted"/>
<dbReference type="AlphaFoldDB" id="G3VA46"/>
<evidence type="ECO:0000256" key="8">
    <source>
        <dbReference type="SAM" id="SignalP"/>
    </source>
</evidence>
<dbReference type="HOGENOM" id="CLU_1744715_0_0_1"/>
<dbReference type="Proteomes" id="UP000007648">
    <property type="component" value="Unassembled WGS sequence"/>
</dbReference>
<organism evidence="10 11">
    <name type="scientific">Sarcophilus harrisii</name>
    <name type="common">Tasmanian devil</name>
    <name type="synonym">Sarcophilus laniarius</name>
    <dbReference type="NCBI Taxonomy" id="9305"/>
    <lineage>
        <taxon>Eukaryota</taxon>
        <taxon>Metazoa</taxon>
        <taxon>Chordata</taxon>
        <taxon>Craniata</taxon>
        <taxon>Vertebrata</taxon>
        <taxon>Euteleostomi</taxon>
        <taxon>Mammalia</taxon>
        <taxon>Metatheria</taxon>
        <taxon>Dasyuromorphia</taxon>
        <taxon>Dasyuridae</taxon>
        <taxon>Sarcophilus</taxon>
    </lineage>
</organism>
<dbReference type="GO" id="GO:0005581">
    <property type="term" value="C:collagen trimer"/>
    <property type="evidence" value="ECO:0007669"/>
    <property type="project" value="UniProtKB-KW"/>
</dbReference>
<gene>
    <name evidence="10" type="primary">LOC111718888</name>
</gene>
<dbReference type="InterPro" id="IPR016186">
    <property type="entry name" value="C-type_lectin-like/link_sf"/>
</dbReference>
<keyword evidence="2" id="KW-0430">Lectin</keyword>
<dbReference type="GeneTree" id="ENSGT00940000154368"/>
<dbReference type="Ensembl" id="ENSSHAT00000000052.2">
    <property type="protein sequence ID" value="ENSSHAP00000000050.2"/>
    <property type="gene ID" value="ENSSHAG00000000047.2"/>
</dbReference>
<dbReference type="InterPro" id="IPR018378">
    <property type="entry name" value="C-type_lectin_CS"/>
</dbReference>
<dbReference type="STRING" id="9305.ENSSHAP00000000050"/>